<dbReference type="Pfam" id="PF00026">
    <property type="entry name" value="Asp"/>
    <property type="match status" value="1"/>
</dbReference>
<dbReference type="PROSITE" id="PS51767">
    <property type="entry name" value="PEPTIDASE_A1"/>
    <property type="match status" value="1"/>
</dbReference>
<keyword evidence="7 13" id="KW-0378">Hydrolase</keyword>
<dbReference type="PANTHER" id="PTHR47965">
    <property type="entry name" value="ASPARTYL PROTEASE-RELATED"/>
    <property type="match status" value="1"/>
</dbReference>
<gene>
    <name evidence="16" type="ORF">DGYR_LOCUS5528</name>
</gene>
<dbReference type="GO" id="GO:0005802">
    <property type="term" value="C:trans-Golgi network"/>
    <property type="evidence" value="ECO:0007669"/>
    <property type="project" value="TreeGrafter"/>
</dbReference>
<evidence type="ECO:0000256" key="14">
    <source>
        <dbReference type="SAM" id="Phobius"/>
    </source>
</evidence>
<evidence type="ECO:0000256" key="13">
    <source>
        <dbReference type="RuleBase" id="RU000454"/>
    </source>
</evidence>
<dbReference type="PRINTS" id="PR01815">
    <property type="entry name" value="BACEFAMILY"/>
</dbReference>
<proteinExistence type="inferred from homology"/>
<dbReference type="GO" id="GO:0005768">
    <property type="term" value="C:endosome"/>
    <property type="evidence" value="ECO:0007669"/>
    <property type="project" value="TreeGrafter"/>
</dbReference>
<evidence type="ECO:0000256" key="3">
    <source>
        <dbReference type="ARBA" id="ARBA00022670"/>
    </source>
</evidence>
<dbReference type="PRINTS" id="PR00792">
    <property type="entry name" value="PEPSIN"/>
</dbReference>
<dbReference type="InterPro" id="IPR001969">
    <property type="entry name" value="Aspartic_peptidase_AS"/>
</dbReference>
<dbReference type="OrthoDB" id="2747330at2759"/>
<feature type="active site" evidence="11">
    <location>
        <position position="267"/>
    </location>
</feature>
<evidence type="ECO:0000256" key="5">
    <source>
        <dbReference type="ARBA" id="ARBA00022729"/>
    </source>
</evidence>
<evidence type="ECO:0000256" key="1">
    <source>
        <dbReference type="ARBA" id="ARBA00004479"/>
    </source>
</evidence>
<organism evidence="16 17">
    <name type="scientific">Dimorphilus gyrociliatus</name>
    <dbReference type="NCBI Taxonomy" id="2664684"/>
    <lineage>
        <taxon>Eukaryota</taxon>
        <taxon>Metazoa</taxon>
        <taxon>Spiralia</taxon>
        <taxon>Lophotrochozoa</taxon>
        <taxon>Annelida</taxon>
        <taxon>Polychaeta</taxon>
        <taxon>Polychaeta incertae sedis</taxon>
        <taxon>Dinophilidae</taxon>
        <taxon>Dimorphilus</taxon>
    </lineage>
</organism>
<accession>A0A7I8VL17</accession>
<dbReference type="PROSITE" id="PS00141">
    <property type="entry name" value="ASP_PROTEASE"/>
    <property type="match status" value="1"/>
</dbReference>
<evidence type="ECO:0000256" key="4">
    <source>
        <dbReference type="ARBA" id="ARBA00022692"/>
    </source>
</evidence>
<keyword evidence="5" id="KW-0732">Signal</keyword>
<evidence type="ECO:0000256" key="11">
    <source>
        <dbReference type="PIRSR" id="PIRSR601461-1"/>
    </source>
</evidence>
<feature type="disulfide bond" evidence="12">
    <location>
        <begin position="313"/>
        <end position="359"/>
    </location>
</feature>
<dbReference type="Proteomes" id="UP000549394">
    <property type="component" value="Unassembled WGS sequence"/>
</dbReference>
<evidence type="ECO:0000256" key="10">
    <source>
        <dbReference type="ARBA" id="ARBA00023145"/>
    </source>
</evidence>
<keyword evidence="12" id="KW-1015">Disulfide bond</keyword>
<dbReference type="Gene3D" id="2.40.70.10">
    <property type="entry name" value="Acid Proteases"/>
    <property type="match status" value="2"/>
</dbReference>
<comment type="subcellular location">
    <subcellularLocation>
        <location evidence="1">Membrane</location>
        <topology evidence="1">Single-pass type I membrane protein</topology>
    </subcellularLocation>
</comment>
<dbReference type="GO" id="GO:0006509">
    <property type="term" value="P:membrane protein ectodomain proteolysis"/>
    <property type="evidence" value="ECO:0007669"/>
    <property type="project" value="TreeGrafter"/>
</dbReference>
<evidence type="ECO:0000259" key="15">
    <source>
        <dbReference type="PROSITE" id="PS51767"/>
    </source>
</evidence>
<feature type="domain" description="Peptidase A1" evidence="15">
    <location>
        <begin position="59"/>
        <end position="395"/>
    </location>
</feature>
<comment type="caution">
    <text evidence="16">The sequence shown here is derived from an EMBL/GenBank/DDBJ whole genome shotgun (WGS) entry which is preliminary data.</text>
</comment>
<evidence type="ECO:0000256" key="6">
    <source>
        <dbReference type="ARBA" id="ARBA00022750"/>
    </source>
</evidence>
<protein>
    <submittedName>
        <fullName evidence="16">DgyrCDS5789</fullName>
    </submittedName>
</protein>
<keyword evidence="10" id="KW-0865">Zymogen</keyword>
<feature type="transmembrane region" description="Helical" evidence="14">
    <location>
        <begin position="435"/>
        <end position="460"/>
    </location>
</feature>
<evidence type="ECO:0000256" key="2">
    <source>
        <dbReference type="ARBA" id="ARBA00007447"/>
    </source>
</evidence>
<feature type="active site" evidence="11">
    <location>
        <position position="77"/>
    </location>
</feature>
<dbReference type="GO" id="GO:0050435">
    <property type="term" value="P:amyloid-beta metabolic process"/>
    <property type="evidence" value="ECO:0007669"/>
    <property type="project" value="TreeGrafter"/>
</dbReference>
<dbReference type="InterPro" id="IPR009119">
    <property type="entry name" value="BACE"/>
</dbReference>
<dbReference type="AlphaFoldDB" id="A0A7I8VL17"/>
<evidence type="ECO:0000256" key="7">
    <source>
        <dbReference type="ARBA" id="ARBA00022801"/>
    </source>
</evidence>
<evidence type="ECO:0000256" key="12">
    <source>
        <dbReference type="PIRSR" id="PIRSR601461-2"/>
    </source>
</evidence>
<dbReference type="GO" id="GO:0004190">
    <property type="term" value="F:aspartic-type endopeptidase activity"/>
    <property type="evidence" value="ECO:0007669"/>
    <property type="project" value="UniProtKB-KW"/>
</dbReference>
<evidence type="ECO:0000313" key="16">
    <source>
        <dbReference type="EMBL" id="CAD5116949.1"/>
    </source>
</evidence>
<dbReference type="EMBL" id="CAJFCJ010000007">
    <property type="protein sequence ID" value="CAD5116949.1"/>
    <property type="molecule type" value="Genomic_DNA"/>
</dbReference>
<keyword evidence="3 13" id="KW-0645">Protease</keyword>
<sequence>MILVLLPKCSMTGEIGNMISLNLKYSDRLSNFRDTTNEKQSENITSQENNLNGKAGGGYYVAIDIGTPPQRFNVLIDTGSSNFAIAGKPENTLYKYFNSKNSSTFTNIGRVVDVKYTQGEWLGILGADKINLPKVNDVNCTAYVSLIEESSQFFVEGSNWEGILGLAYAELAVPDSTVTPFFDSLISENPGIDDLFSVHLCGVRKDYTTAGTMTIGGIDKSLFNGDIQYVPIKRKAYYEVVIGDVKVNGQSLSMDCKEYNFDKTIVDTGTTDLKLPKRVYREVISRLKTITFQDEDLRRQVRSSFWEGLSPLCSNSVKIDEVFPNLEIELLQNDTSTIRLTLKPHIYIERKEVNLGDVCYTFSISESKRGTVFGAVAMAGFYTIFDRKNERLGFAATNCGNIKDNEDTVTGPHNFTGDAEQCYYKKVTNTRDKNFIIVAYVFAGFAIAVLILMIPAFVLIHPLKRKIAEAKTSLIK</sequence>
<keyword evidence="4 14" id="KW-0812">Transmembrane</keyword>
<keyword evidence="9 14" id="KW-0472">Membrane</keyword>
<dbReference type="InterPro" id="IPR021109">
    <property type="entry name" value="Peptidase_aspartic_dom_sf"/>
</dbReference>
<name>A0A7I8VL17_9ANNE</name>
<dbReference type="FunFam" id="2.40.70.10:FF:000007">
    <property type="entry name" value="Beta-secretase 1"/>
    <property type="match status" value="1"/>
</dbReference>
<keyword evidence="8 14" id="KW-1133">Transmembrane helix</keyword>
<dbReference type="GO" id="GO:0005886">
    <property type="term" value="C:plasma membrane"/>
    <property type="evidence" value="ECO:0007669"/>
    <property type="project" value="TreeGrafter"/>
</dbReference>
<keyword evidence="17" id="KW-1185">Reference proteome</keyword>
<dbReference type="InterPro" id="IPR033121">
    <property type="entry name" value="PEPTIDASE_A1"/>
</dbReference>
<reference evidence="16 17" key="1">
    <citation type="submission" date="2020-08" db="EMBL/GenBank/DDBJ databases">
        <authorList>
            <person name="Hejnol A."/>
        </authorList>
    </citation>
    <scope>NUCLEOTIDE SEQUENCE [LARGE SCALE GENOMIC DNA]</scope>
</reference>
<evidence type="ECO:0000313" key="17">
    <source>
        <dbReference type="Proteomes" id="UP000549394"/>
    </source>
</evidence>
<dbReference type="InterPro" id="IPR001461">
    <property type="entry name" value="Aspartic_peptidase_A1"/>
</dbReference>
<dbReference type="PANTHER" id="PTHR47965:SF12">
    <property type="entry name" value="ASPARTIC PROTEINASE 3-RELATED"/>
    <property type="match status" value="1"/>
</dbReference>
<dbReference type="SUPFAM" id="SSF50630">
    <property type="entry name" value="Acid proteases"/>
    <property type="match status" value="1"/>
</dbReference>
<keyword evidence="6 13" id="KW-0064">Aspartyl protease</keyword>
<evidence type="ECO:0000256" key="9">
    <source>
        <dbReference type="ARBA" id="ARBA00023136"/>
    </source>
</evidence>
<comment type="similarity">
    <text evidence="2 13">Belongs to the peptidase A1 family.</text>
</comment>
<evidence type="ECO:0000256" key="8">
    <source>
        <dbReference type="ARBA" id="ARBA00022989"/>
    </source>
</evidence>